<gene>
    <name evidence="4" type="ORF">ACFO6W_06200</name>
</gene>
<evidence type="ECO:0000259" key="3">
    <source>
        <dbReference type="PROSITE" id="PS50977"/>
    </source>
</evidence>
<dbReference type="RefSeq" id="WP_379994515.1">
    <property type="nucleotide sequence ID" value="NZ_JBHSGN010000050.1"/>
</dbReference>
<dbReference type="EMBL" id="JBHSGN010000050">
    <property type="protein sequence ID" value="MFC4673276.1"/>
    <property type="molecule type" value="Genomic_DNA"/>
</dbReference>
<evidence type="ECO:0000256" key="2">
    <source>
        <dbReference type="PROSITE-ProRule" id="PRU00335"/>
    </source>
</evidence>
<dbReference type="InterPro" id="IPR001647">
    <property type="entry name" value="HTH_TetR"/>
</dbReference>
<comment type="caution">
    <text evidence="4">The sequence shown here is derived from an EMBL/GenBank/DDBJ whole genome shotgun (WGS) entry which is preliminary data.</text>
</comment>
<dbReference type="PROSITE" id="PS50977">
    <property type="entry name" value="HTH_TETR_2"/>
    <property type="match status" value="1"/>
</dbReference>
<feature type="domain" description="HTH tetR-type" evidence="3">
    <location>
        <begin position="5"/>
        <end position="65"/>
    </location>
</feature>
<evidence type="ECO:0000313" key="4">
    <source>
        <dbReference type="EMBL" id="MFC4673276.1"/>
    </source>
</evidence>
<dbReference type="InterPro" id="IPR009057">
    <property type="entry name" value="Homeodomain-like_sf"/>
</dbReference>
<dbReference type="SUPFAM" id="SSF46689">
    <property type="entry name" value="Homeodomain-like"/>
    <property type="match status" value="1"/>
</dbReference>
<evidence type="ECO:0000313" key="5">
    <source>
        <dbReference type="Proteomes" id="UP001596023"/>
    </source>
</evidence>
<dbReference type="InterPro" id="IPR036271">
    <property type="entry name" value="Tet_transcr_reg_TetR-rel_C_sf"/>
</dbReference>
<dbReference type="SUPFAM" id="SSF48498">
    <property type="entry name" value="Tetracyclin repressor-like, C-terminal domain"/>
    <property type="match status" value="1"/>
</dbReference>
<sequence>MTKGRNIKETIQEEAFRLFLSKPYDKVTYTDLEKATGFSRGAILHHFKTKLSLLEQVVDKYVFKNNSVFDLYNEQIGMSFLSFIHIYCDWVENRKREFRSMGVENYSLAVVNIAMQASYFYPGMVQKLSEFSLKEREIWSYILRRGIESGELRKDIDIPFIAHNLQDTYYGTAFTGLARPDGADIPFLRKRFLHIYESIKA</sequence>
<evidence type="ECO:0000256" key="1">
    <source>
        <dbReference type="ARBA" id="ARBA00023125"/>
    </source>
</evidence>
<keyword evidence="1 2" id="KW-0238">DNA-binding</keyword>
<proteinExistence type="predicted"/>
<protein>
    <submittedName>
        <fullName evidence="4">TetR/AcrR family transcriptional regulator</fullName>
    </submittedName>
</protein>
<keyword evidence="5" id="KW-1185">Reference proteome</keyword>
<reference evidence="5" key="1">
    <citation type="journal article" date="2019" name="Int. J. Syst. Evol. Microbiol.">
        <title>The Global Catalogue of Microorganisms (GCM) 10K type strain sequencing project: providing services to taxonomists for standard genome sequencing and annotation.</title>
        <authorList>
            <consortium name="The Broad Institute Genomics Platform"/>
            <consortium name="The Broad Institute Genome Sequencing Center for Infectious Disease"/>
            <person name="Wu L."/>
            <person name="Ma J."/>
        </authorList>
    </citation>
    <scope>NUCLEOTIDE SEQUENCE [LARGE SCALE GENOMIC DNA]</scope>
    <source>
        <strain evidence="5">CCUG 66188</strain>
    </source>
</reference>
<feature type="DNA-binding region" description="H-T-H motif" evidence="2">
    <location>
        <begin position="28"/>
        <end position="47"/>
    </location>
</feature>
<dbReference type="Pfam" id="PF00440">
    <property type="entry name" value="TetR_N"/>
    <property type="match status" value="1"/>
</dbReference>
<dbReference type="Gene3D" id="1.10.357.10">
    <property type="entry name" value="Tetracycline Repressor, domain 2"/>
    <property type="match status" value="1"/>
</dbReference>
<accession>A0ABV9KUM0</accession>
<name>A0ABV9KUM0_9BACT</name>
<organism evidence="4 5">
    <name type="scientific">Dysgonomonas termitidis</name>
    <dbReference type="NCBI Taxonomy" id="1516126"/>
    <lineage>
        <taxon>Bacteria</taxon>
        <taxon>Pseudomonadati</taxon>
        <taxon>Bacteroidota</taxon>
        <taxon>Bacteroidia</taxon>
        <taxon>Bacteroidales</taxon>
        <taxon>Dysgonomonadaceae</taxon>
        <taxon>Dysgonomonas</taxon>
    </lineage>
</organism>
<dbReference type="Proteomes" id="UP001596023">
    <property type="component" value="Unassembled WGS sequence"/>
</dbReference>